<accession>A0ABU1FVP7</accession>
<dbReference type="EMBL" id="JAVKGT010000035">
    <property type="protein sequence ID" value="MDR5712741.1"/>
    <property type="molecule type" value="Genomic_DNA"/>
</dbReference>
<evidence type="ECO:0000256" key="5">
    <source>
        <dbReference type="ARBA" id="ARBA00023163"/>
    </source>
</evidence>
<keyword evidence="9" id="KW-1185">Reference proteome</keyword>
<dbReference type="InterPro" id="IPR050313">
    <property type="entry name" value="Carb_Metab_HTH_regulators"/>
</dbReference>
<dbReference type="Pfam" id="PF00455">
    <property type="entry name" value="DeoRC"/>
    <property type="match status" value="1"/>
</dbReference>
<organism evidence="8 9">
    <name type="scientific">Nesterenkonia flava</name>
    <dbReference type="NCBI Taxonomy" id="469799"/>
    <lineage>
        <taxon>Bacteria</taxon>
        <taxon>Bacillati</taxon>
        <taxon>Actinomycetota</taxon>
        <taxon>Actinomycetes</taxon>
        <taxon>Micrococcales</taxon>
        <taxon>Micrococcaceae</taxon>
        <taxon>Nesterenkonia</taxon>
    </lineage>
</organism>
<keyword evidence="3" id="KW-0805">Transcription regulation</keyword>
<sequence>MSTSERHRRILALVDAAEFVSVAELVAEVGASEATLRRDLSDLDAQGLLRRVHGGARPAQLRGFGQPFAARTSVNQEGKRRIAASAAALLSPGEAVVLDSGTTALETARSLTQMQLRVVPLCLPGLSALTAGDTVSITTPGGDLRVDEQAFTGPLTQRTLSSLRFDTALITPCAVSLHSGATAFDLDDAAVKQAAMDSSARRILLCDATKWGRTAFAAVAPLERFDALVTDRELSGEERAQLADAGVEVHIV</sequence>
<keyword evidence="4 8" id="KW-0238">DNA-binding</keyword>
<evidence type="ECO:0000256" key="3">
    <source>
        <dbReference type="ARBA" id="ARBA00023015"/>
    </source>
</evidence>
<protein>
    <recommendedName>
        <fullName evidence="1">Lactose phosphotransferase system repressor</fullName>
    </recommendedName>
</protein>
<dbReference type="SUPFAM" id="SSF46785">
    <property type="entry name" value="Winged helix' DNA-binding domain"/>
    <property type="match status" value="1"/>
</dbReference>
<dbReference type="InterPro" id="IPR018356">
    <property type="entry name" value="Tscrpt_reg_HTH_DeoR_CS"/>
</dbReference>
<dbReference type="PANTHER" id="PTHR30363:SF4">
    <property type="entry name" value="GLYCEROL-3-PHOSPHATE REGULON REPRESSOR"/>
    <property type="match status" value="1"/>
</dbReference>
<dbReference type="InterPro" id="IPR001034">
    <property type="entry name" value="DeoR_HTH"/>
</dbReference>
<dbReference type="InterPro" id="IPR014036">
    <property type="entry name" value="DeoR-like_C"/>
</dbReference>
<dbReference type="PROSITE" id="PS00894">
    <property type="entry name" value="HTH_DEOR_1"/>
    <property type="match status" value="1"/>
</dbReference>
<proteinExistence type="predicted"/>
<dbReference type="PRINTS" id="PR00037">
    <property type="entry name" value="HTHLACR"/>
</dbReference>
<dbReference type="Proteomes" id="UP001260872">
    <property type="component" value="Unassembled WGS sequence"/>
</dbReference>
<keyword evidence="2" id="KW-0678">Repressor</keyword>
<dbReference type="SMART" id="SM00420">
    <property type="entry name" value="HTH_DEOR"/>
    <property type="match status" value="1"/>
</dbReference>
<feature type="domain" description="HTH deoR-type" evidence="7">
    <location>
        <begin position="3"/>
        <end position="58"/>
    </location>
</feature>
<dbReference type="PROSITE" id="PS51000">
    <property type="entry name" value="HTH_DEOR_2"/>
    <property type="match status" value="1"/>
</dbReference>
<comment type="function">
    <text evidence="6">Repressor of the lactose catabolism operon. Galactose-6-phosphate is the inducer.</text>
</comment>
<reference evidence="9" key="1">
    <citation type="submission" date="2023-07" db="EMBL/GenBank/DDBJ databases">
        <title>Description of three actinobacteria isolated from air of manufacturing shop in a pharmaceutical factory.</title>
        <authorList>
            <person name="Zhang D.-F."/>
        </authorList>
    </citation>
    <scope>NUCLEOTIDE SEQUENCE [LARGE SCALE GENOMIC DNA]</scope>
    <source>
        <strain evidence="9">CCTCC AB 207010</strain>
    </source>
</reference>
<evidence type="ECO:0000256" key="2">
    <source>
        <dbReference type="ARBA" id="ARBA00022491"/>
    </source>
</evidence>
<dbReference type="SMART" id="SM01134">
    <property type="entry name" value="DeoRC"/>
    <property type="match status" value="1"/>
</dbReference>
<dbReference type="RefSeq" id="WP_310538113.1">
    <property type="nucleotide sequence ID" value="NZ_BAAAOC010000076.1"/>
</dbReference>
<evidence type="ECO:0000259" key="7">
    <source>
        <dbReference type="PROSITE" id="PS51000"/>
    </source>
</evidence>
<dbReference type="SUPFAM" id="SSF100950">
    <property type="entry name" value="NagB/RpiA/CoA transferase-like"/>
    <property type="match status" value="1"/>
</dbReference>
<evidence type="ECO:0000256" key="4">
    <source>
        <dbReference type="ARBA" id="ARBA00023125"/>
    </source>
</evidence>
<gene>
    <name evidence="8" type="ORF">RH857_11470</name>
</gene>
<dbReference type="InterPro" id="IPR036390">
    <property type="entry name" value="WH_DNA-bd_sf"/>
</dbReference>
<comment type="caution">
    <text evidence="8">The sequence shown here is derived from an EMBL/GenBank/DDBJ whole genome shotgun (WGS) entry which is preliminary data.</text>
</comment>
<keyword evidence="5" id="KW-0804">Transcription</keyword>
<name>A0ABU1FVP7_9MICC</name>
<evidence type="ECO:0000256" key="6">
    <source>
        <dbReference type="ARBA" id="ARBA00024937"/>
    </source>
</evidence>
<dbReference type="PANTHER" id="PTHR30363">
    <property type="entry name" value="HTH-TYPE TRANSCRIPTIONAL REGULATOR SRLR-RELATED"/>
    <property type="match status" value="1"/>
</dbReference>
<dbReference type="GO" id="GO:0003677">
    <property type="term" value="F:DNA binding"/>
    <property type="evidence" value="ECO:0007669"/>
    <property type="project" value="UniProtKB-KW"/>
</dbReference>
<evidence type="ECO:0000256" key="1">
    <source>
        <dbReference type="ARBA" id="ARBA00021390"/>
    </source>
</evidence>
<dbReference type="InterPro" id="IPR037171">
    <property type="entry name" value="NagB/RpiA_transferase-like"/>
</dbReference>
<evidence type="ECO:0000313" key="8">
    <source>
        <dbReference type="EMBL" id="MDR5712741.1"/>
    </source>
</evidence>
<evidence type="ECO:0000313" key="9">
    <source>
        <dbReference type="Proteomes" id="UP001260872"/>
    </source>
</evidence>
<dbReference type="Pfam" id="PF08220">
    <property type="entry name" value="HTH_DeoR"/>
    <property type="match status" value="1"/>
</dbReference>